<sequence>MTAFKVALTAEKGSLITDGTYTFKDNAVEDSHGIYLAGTVKGTSKDKLKITADDKCNTGFYADGITFENATINVKSQIRTWFDAYDLTLKNSSLTVAGFGMSYYVNKLNMDNSEFVINKIGWRHSTGLTIQGDSTVTNNSRIVANAGSTAGISVGISNGKLAVTNSTLEFNNGGAGGLNVNSGKVILTNSTIKGDGKNSGALFGAQNSGSIELKGDCLIDSPANKN</sequence>
<dbReference type="Gene3D" id="2.160.20.20">
    <property type="match status" value="1"/>
</dbReference>
<organism evidence="1 2">
    <name type="scientific">Gardnerella vaginalis</name>
    <dbReference type="NCBI Taxonomy" id="2702"/>
    <lineage>
        <taxon>Bacteria</taxon>
        <taxon>Bacillati</taxon>
        <taxon>Actinomycetota</taxon>
        <taxon>Actinomycetes</taxon>
        <taxon>Bifidobacteriales</taxon>
        <taxon>Bifidobacteriaceae</taxon>
        <taxon>Gardnerella</taxon>
    </lineage>
</organism>
<evidence type="ECO:0000313" key="2">
    <source>
        <dbReference type="Proteomes" id="UP000258379"/>
    </source>
</evidence>
<evidence type="ECO:0000313" key="1">
    <source>
        <dbReference type="EMBL" id="RFT30713.1"/>
    </source>
</evidence>
<dbReference type="InterPro" id="IPR012332">
    <property type="entry name" value="Autotransporter_pectin_lyase_C"/>
</dbReference>
<comment type="caution">
    <text evidence="1">The sequence shown here is derived from an EMBL/GenBank/DDBJ whole genome shotgun (WGS) entry which is preliminary data.</text>
</comment>
<accession>A0A3E2CFY8</accession>
<proteinExistence type="predicted"/>
<dbReference type="Proteomes" id="UP000258379">
    <property type="component" value="Unassembled WGS sequence"/>
</dbReference>
<dbReference type="InterPro" id="IPR011050">
    <property type="entry name" value="Pectin_lyase_fold/virulence"/>
</dbReference>
<dbReference type="AlphaFoldDB" id="A0A3E2CFY8"/>
<feature type="non-terminal residue" evidence="1">
    <location>
        <position position="226"/>
    </location>
</feature>
<reference evidence="1 2" key="1">
    <citation type="submission" date="2017-07" db="EMBL/GenBank/DDBJ databases">
        <title>A comparative genomics approach to explaining the enigmatic role of Gardnerella vaginalis in the vaginal microbiome.</title>
        <authorList>
            <person name="Vancuren S.J."/>
            <person name="Hill J.E."/>
        </authorList>
    </citation>
    <scope>NUCLEOTIDE SEQUENCE [LARGE SCALE GENOMIC DNA]</scope>
    <source>
        <strain evidence="1 2">WP023</strain>
    </source>
</reference>
<name>A0A3E2CFY8_GARVA</name>
<dbReference type="EMBL" id="NNRU01000001">
    <property type="protein sequence ID" value="RFT30713.1"/>
    <property type="molecule type" value="Genomic_DNA"/>
</dbReference>
<protein>
    <submittedName>
        <fullName evidence="1">Cell wall-binding protein</fullName>
    </submittedName>
</protein>
<gene>
    <name evidence="1" type="ORF">CG405_01410</name>
</gene>
<dbReference type="SUPFAM" id="SSF51126">
    <property type="entry name" value="Pectin lyase-like"/>
    <property type="match status" value="1"/>
</dbReference>